<reference evidence="2" key="1">
    <citation type="submission" date="2018-05" db="EMBL/GenBank/DDBJ databases">
        <authorList>
            <person name="Lanie J.A."/>
            <person name="Ng W.-L."/>
            <person name="Kazmierczak K.M."/>
            <person name="Andrzejewski T.M."/>
            <person name="Davidsen T.M."/>
            <person name="Wayne K.J."/>
            <person name="Tettelin H."/>
            <person name="Glass J.I."/>
            <person name="Rusch D."/>
            <person name="Podicherti R."/>
            <person name="Tsui H.-C.T."/>
            <person name="Winkler M.E."/>
        </authorList>
    </citation>
    <scope>NUCLEOTIDE SEQUENCE</scope>
</reference>
<accession>A0A382DLZ5</accession>
<dbReference type="Pfam" id="PF20274">
    <property type="entry name" value="cREC_REC"/>
    <property type="match status" value="1"/>
</dbReference>
<evidence type="ECO:0000313" key="2">
    <source>
        <dbReference type="EMBL" id="SVB39034.1"/>
    </source>
</evidence>
<dbReference type="EMBL" id="UINC01039902">
    <property type="protein sequence ID" value="SVB39034.1"/>
    <property type="molecule type" value="Genomic_DNA"/>
</dbReference>
<organism evidence="2">
    <name type="scientific">marine metagenome</name>
    <dbReference type="NCBI Taxonomy" id="408172"/>
    <lineage>
        <taxon>unclassified sequences</taxon>
        <taxon>metagenomes</taxon>
        <taxon>ecological metagenomes</taxon>
    </lineage>
</organism>
<feature type="domain" description="Cyclic-phosphate processing Receiver" evidence="1">
    <location>
        <begin position="3"/>
        <end position="70"/>
    </location>
</feature>
<dbReference type="InterPro" id="IPR046909">
    <property type="entry name" value="cREC_REC"/>
</dbReference>
<sequence length="76" mass="8827">MKIFDKHGCPSFISFDHDLGARSKTGFDIVKDMVERDLDKRGRWIPKNFTYDVHSANPVGKDNIEGLLDNYLEKRK</sequence>
<dbReference type="AlphaFoldDB" id="A0A382DLZ5"/>
<name>A0A382DLZ5_9ZZZZ</name>
<proteinExistence type="predicted"/>
<evidence type="ECO:0000259" key="1">
    <source>
        <dbReference type="Pfam" id="PF20274"/>
    </source>
</evidence>
<protein>
    <recommendedName>
        <fullName evidence="1">Cyclic-phosphate processing Receiver domain-containing protein</fullName>
    </recommendedName>
</protein>
<gene>
    <name evidence="2" type="ORF">METZ01_LOCUS191888</name>
</gene>